<dbReference type="GO" id="GO:0016491">
    <property type="term" value="F:oxidoreductase activity"/>
    <property type="evidence" value="ECO:0007669"/>
    <property type="project" value="UniProtKB-KW"/>
</dbReference>
<evidence type="ECO:0000256" key="3">
    <source>
        <dbReference type="ARBA" id="ARBA00023002"/>
    </source>
</evidence>
<name>A0A9P5A9Z3_9HYPO</name>
<evidence type="ECO:0000256" key="1">
    <source>
        <dbReference type="ARBA" id="ARBA00005725"/>
    </source>
</evidence>
<dbReference type="AlphaFoldDB" id="A0A9P5A9Z3"/>
<evidence type="ECO:0000313" key="5">
    <source>
        <dbReference type="EMBL" id="KAF4334929.1"/>
    </source>
</evidence>
<keyword evidence="3" id="KW-0560">Oxidoreductase</keyword>
<evidence type="ECO:0000256" key="2">
    <source>
        <dbReference type="ARBA" id="ARBA00022857"/>
    </source>
</evidence>
<comment type="similarity">
    <text evidence="1">Belongs to the NmrA-type oxidoreductase family. Isoflavone reductase subfamily.</text>
</comment>
<dbReference type="OrthoDB" id="10000533at2759"/>
<dbReference type="InterPro" id="IPR051609">
    <property type="entry name" value="NmrA/Isoflavone_reductase-like"/>
</dbReference>
<keyword evidence="6" id="KW-1185">Reference proteome</keyword>
<feature type="domain" description="NmrA-like" evidence="4">
    <location>
        <begin position="3"/>
        <end position="306"/>
    </location>
</feature>
<organism evidence="5 6">
    <name type="scientific">Fusarium beomiforme</name>
    <dbReference type="NCBI Taxonomy" id="44412"/>
    <lineage>
        <taxon>Eukaryota</taxon>
        <taxon>Fungi</taxon>
        <taxon>Dikarya</taxon>
        <taxon>Ascomycota</taxon>
        <taxon>Pezizomycotina</taxon>
        <taxon>Sordariomycetes</taxon>
        <taxon>Hypocreomycetidae</taxon>
        <taxon>Hypocreales</taxon>
        <taxon>Nectriaceae</taxon>
        <taxon>Fusarium</taxon>
        <taxon>Fusarium burgessii species complex</taxon>
    </lineage>
</organism>
<dbReference type="PANTHER" id="PTHR47706:SF4">
    <property type="entry name" value="NMRA-LIKE DOMAIN-CONTAINING PROTEIN"/>
    <property type="match status" value="1"/>
</dbReference>
<evidence type="ECO:0000313" key="6">
    <source>
        <dbReference type="Proteomes" id="UP000730481"/>
    </source>
</evidence>
<gene>
    <name evidence="5" type="ORF">FBEOM_11225</name>
</gene>
<protein>
    <submittedName>
        <fullName evidence="5">2`-hydroxyisoflavone reductase</fullName>
    </submittedName>
</protein>
<accession>A0A9P5A9Z3</accession>
<comment type="caution">
    <text evidence="5">The sequence shown here is derived from an EMBL/GenBank/DDBJ whole genome shotgun (WGS) entry which is preliminary data.</text>
</comment>
<dbReference type="Gene3D" id="3.90.25.10">
    <property type="entry name" value="UDP-galactose 4-epimerase, domain 1"/>
    <property type="match status" value="1"/>
</dbReference>
<keyword evidence="2" id="KW-0521">NADP</keyword>
<dbReference type="SUPFAM" id="SSF51735">
    <property type="entry name" value="NAD(P)-binding Rossmann-fold domains"/>
    <property type="match status" value="1"/>
</dbReference>
<proteinExistence type="inferred from homology"/>
<dbReference type="PANTHER" id="PTHR47706">
    <property type="entry name" value="NMRA-LIKE FAMILY PROTEIN"/>
    <property type="match status" value="1"/>
</dbReference>
<dbReference type="InterPro" id="IPR036291">
    <property type="entry name" value="NAD(P)-bd_dom_sf"/>
</dbReference>
<sequence>MVKIAIAGASSELAREILDRLAATGKHDITALVRKDPSGFPELPGVKWIQTDYANKSELVQLFRGVETVLSFLAVHLDPGNETQKRIIDAAVEAGVKRFAPSEWGVGTKLADCLDVMSWYSGKIEIREYLKNVNSEKKVLEYTLFQPGGFMDYLCHPFKTAKYITTTSVNIDFDKKRALVVEGTLDDEITYTSVEDIANIVTRAIEYEGEWPVIGGISGNRVAIRQLLQIGEELRGEPFAIEWLKMEDLAAGELKTDNYPRLPLPSVPQDQVEAFSKMVVIGTLTAFHRGAWTVSDEWNQIFPDYKFTKADELLKSAWEGKN</sequence>
<dbReference type="Gene3D" id="3.40.50.720">
    <property type="entry name" value="NAD(P)-binding Rossmann-like Domain"/>
    <property type="match status" value="1"/>
</dbReference>
<reference evidence="5" key="2">
    <citation type="submission" date="2020-02" db="EMBL/GenBank/DDBJ databases">
        <title>Identification and distribution of gene clusters putatively required for synthesis of sphingolipid metabolism inhibitors in phylogenetically diverse species of the filamentous fungus Fusarium.</title>
        <authorList>
            <person name="Kim H.-S."/>
            <person name="Busman M."/>
            <person name="Brown D.W."/>
            <person name="Divon H."/>
            <person name="Uhlig S."/>
            <person name="Proctor R.H."/>
        </authorList>
    </citation>
    <scope>NUCLEOTIDE SEQUENCE</scope>
    <source>
        <strain evidence="5">NRRL 25174</strain>
    </source>
</reference>
<dbReference type="InterPro" id="IPR008030">
    <property type="entry name" value="NmrA-like"/>
</dbReference>
<dbReference type="Proteomes" id="UP000730481">
    <property type="component" value="Unassembled WGS sequence"/>
</dbReference>
<dbReference type="Pfam" id="PF05368">
    <property type="entry name" value="NmrA"/>
    <property type="match status" value="1"/>
</dbReference>
<evidence type="ECO:0000259" key="4">
    <source>
        <dbReference type="Pfam" id="PF05368"/>
    </source>
</evidence>
<reference evidence="5" key="1">
    <citation type="journal article" date="2017" name="Mycologia">
        <title>Fusarium algeriense, sp. nov., a novel toxigenic crown rot pathogen of durum wheat from Algeria is nested in the Fusarium burgessii species complex.</title>
        <authorList>
            <person name="Laraba I."/>
            <person name="Keddad A."/>
            <person name="Boureghda H."/>
            <person name="Abdallah N."/>
            <person name="Vaughan M.M."/>
            <person name="Proctor R.H."/>
            <person name="Busman M."/>
            <person name="O'Donnell K."/>
        </authorList>
    </citation>
    <scope>NUCLEOTIDE SEQUENCE</scope>
    <source>
        <strain evidence="5">NRRL 25174</strain>
    </source>
</reference>
<dbReference type="EMBL" id="PVQB02000612">
    <property type="protein sequence ID" value="KAF4334929.1"/>
    <property type="molecule type" value="Genomic_DNA"/>
</dbReference>